<keyword evidence="10" id="KW-0663">Pyridoxal phosphate</keyword>
<dbReference type="EMBL" id="QOCI01000001">
    <property type="protein sequence ID" value="RRR19843.1"/>
    <property type="molecule type" value="Genomic_DNA"/>
</dbReference>
<dbReference type="SUPFAM" id="SSF53383">
    <property type="entry name" value="PLP-dependent transferases"/>
    <property type="match status" value="1"/>
</dbReference>
<organism evidence="17 18">
    <name type="scientific">Brachybacterium paraconglomeratum</name>
    <dbReference type="NCBI Taxonomy" id="173362"/>
    <lineage>
        <taxon>Bacteria</taxon>
        <taxon>Bacillati</taxon>
        <taxon>Actinomycetota</taxon>
        <taxon>Actinomycetes</taxon>
        <taxon>Micrococcales</taxon>
        <taxon>Dermabacteraceae</taxon>
        <taxon>Brachybacterium</taxon>
    </lineage>
</organism>
<comment type="caution">
    <text evidence="17">The sequence shown here is derived from an EMBL/GenBank/DDBJ whole genome shotgun (WGS) entry which is preliminary data.</text>
</comment>
<dbReference type="Gene3D" id="3.90.1150.10">
    <property type="entry name" value="Aspartate Aminotransferase, domain 1"/>
    <property type="match status" value="1"/>
</dbReference>
<evidence type="ECO:0000256" key="15">
    <source>
        <dbReference type="ARBA" id="ARBA00049007"/>
    </source>
</evidence>
<dbReference type="InterPro" id="IPR015424">
    <property type="entry name" value="PyrdxlP-dep_Trfase"/>
</dbReference>
<dbReference type="GO" id="GO:0004648">
    <property type="term" value="F:O-phospho-L-serine:2-oxoglutarate aminotransferase activity"/>
    <property type="evidence" value="ECO:0007669"/>
    <property type="project" value="UniProtKB-EC"/>
</dbReference>
<evidence type="ECO:0000256" key="14">
    <source>
        <dbReference type="ARBA" id="ARBA00047630"/>
    </source>
</evidence>
<dbReference type="InterPro" id="IPR015421">
    <property type="entry name" value="PyrdxlP-dep_Trfase_major"/>
</dbReference>
<dbReference type="NCBIfam" id="TIGR01366">
    <property type="entry name" value="serC_3"/>
    <property type="match status" value="1"/>
</dbReference>
<evidence type="ECO:0000313" key="18">
    <source>
        <dbReference type="Proteomes" id="UP000274327"/>
    </source>
</evidence>
<evidence type="ECO:0000256" key="7">
    <source>
        <dbReference type="ARBA" id="ARBA00022576"/>
    </source>
</evidence>
<evidence type="ECO:0000256" key="4">
    <source>
        <dbReference type="ARBA" id="ARBA00006904"/>
    </source>
</evidence>
<evidence type="ECO:0000313" key="17">
    <source>
        <dbReference type="EMBL" id="RRR19843.1"/>
    </source>
</evidence>
<evidence type="ECO:0000256" key="12">
    <source>
        <dbReference type="ARBA" id="ARBA00023299"/>
    </source>
</evidence>
<comment type="catalytic activity">
    <reaction evidence="14">
        <text>4-(phosphooxy)-L-threonine + 2-oxoglutarate = (R)-3-hydroxy-2-oxo-4-phosphooxybutanoate + L-glutamate</text>
        <dbReference type="Rhea" id="RHEA:16573"/>
        <dbReference type="ChEBI" id="CHEBI:16810"/>
        <dbReference type="ChEBI" id="CHEBI:29985"/>
        <dbReference type="ChEBI" id="CHEBI:58452"/>
        <dbReference type="ChEBI" id="CHEBI:58538"/>
        <dbReference type="EC" id="2.6.1.52"/>
    </reaction>
</comment>
<dbReference type="GeneID" id="78119416"/>
<evidence type="ECO:0000256" key="3">
    <source>
        <dbReference type="ARBA" id="ARBA00005099"/>
    </source>
</evidence>
<reference evidence="17 18" key="1">
    <citation type="submission" date="2018-07" db="EMBL/GenBank/DDBJ databases">
        <title>Brachybacteriurn paraconglorneratum KCTC 9916.</title>
        <authorList>
            <person name="Li Y."/>
        </authorList>
    </citation>
    <scope>NUCLEOTIDE SEQUENCE [LARGE SCALE GENOMIC DNA]</scope>
    <source>
        <strain evidence="17 18">KCTC 9916</strain>
    </source>
</reference>
<evidence type="ECO:0000256" key="8">
    <source>
        <dbReference type="ARBA" id="ARBA00022605"/>
    </source>
</evidence>
<dbReference type="PANTHER" id="PTHR21152:SF40">
    <property type="entry name" value="ALANINE--GLYOXYLATE AMINOTRANSFERASE"/>
    <property type="match status" value="1"/>
</dbReference>
<evidence type="ECO:0000256" key="11">
    <source>
        <dbReference type="ARBA" id="ARBA00023096"/>
    </source>
</evidence>
<dbReference type="GO" id="GO:0008453">
    <property type="term" value="F:alanine-glyoxylate transaminase activity"/>
    <property type="evidence" value="ECO:0007669"/>
    <property type="project" value="TreeGrafter"/>
</dbReference>
<evidence type="ECO:0000256" key="5">
    <source>
        <dbReference type="ARBA" id="ARBA00013030"/>
    </source>
</evidence>
<sequence length="389" mass="41546">MTAASTARTDALRALTIPSELLPSDGRFGSGPSRVRDAQMEALSSVSRTVMGTSHRQAPVKQVVARVRQGLAELFSLPEGYEVVLGNGGSTAFWDVAAYGLIEKRSQHLVLGEFSQKFAAETAGAPHLAEPEVIRAEPGSCPAPRVSEDVDAYAWPHNETSTGVMVPVARPEGAREDQLVLVDATSVAGAAQVDVSATDAYYFAPQKAFASDGGLWLAILSPAAIERAERLGTAEDRWIPSFLSLTAAIDNSRKDQTLNTPAVATLVLMAEQIEWMLSQGGLAWADSRTRTTSGMLQAWAERRGEITPFVADPAARSQVVTTLDVDDSIDATAITSVLRSHGVVDIEPYRKLGRNQLRIATFPAVDEQDVAALIAVLDHVLDRSADAVS</sequence>
<evidence type="ECO:0000256" key="13">
    <source>
        <dbReference type="ARBA" id="ARBA00031421"/>
    </source>
</evidence>
<dbReference type="Gene3D" id="3.40.640.10">
    <property type="entry name" value="Type I PLP-dependent aspartate aminotransferase-like (Major domain)"/>
    <property type="match status" value="1"/>
</dbReference>
<accession>A0A426SNZ6</accession>
<dbReference type="RefSeq" id="WP_126984312.1">
    <property type="nucleotide sequence ID" value="NZ_JALXWX010000233.1"/>
</dbReference>
<gene>
    <name evidence="17" type="ORF">DS079_00015</name>
</gene>
<comment type="catalytic activity">
    <reaction evidence="15">
        <text>O-phospho-L-serine + 2-oxoglutarate = 3-phosphooxypyruvate + L-glutamate</text>
        <dbReference type="Rhea" id="RHEA:14329"/>
        <dbReference type="ChEBI" id="CHEBI:16810"/>
        <dbReference type="ChEBI" id="CHEBI:18110"/>
        <dbReference type="ChEBI" id="CHEBI:29985"/>
        <dbReference type="ChEBI" id="CHEBI:57524"/>
        <dbReference type="EC" id="2.6.1.52"/>
    </reaction>
</comment>
<comment type="cofactor">
    <cofactor evidence="1">
        <name>pyridoxal 5'-phosphate</name>
        <dbReference type="ChEBI" id="CHEBI:597326"/>
    </cofactor>
</comment>
<comment type="similarity">
    <text evidence="4">Belongs to the class-V pyridoxal-phosphate-dependent aminotransferase family. SerC subfamily.</text>
</comment>
<evidence type="ECO:0000259" key="16">
    <source>
        <dbReference type="Pfam" id="PF00266"/>
    </source>
</evidence>
<dbReference type="EC" id="2.6.1.52" evidence="5"/>
<dbReference type="GO" id="GO:0019265">
    <property type="term" value="P:glycine biosynthetic process, by transamination of glyoxylate"/>
    <property type="evidence" value="ECO:0007669"/>
    <property type="project" value="TreeGrafter"/>
</dbReference>
<dbReference type="GO" id="GO:0004760">
    <property type="term" value="F:L-serine-pyruvate transaminase activity"/>
    <property type="evidence" value="ECO:0007669"/>
    <property type="project" value="TreeGrafter"/>
</dbReference>
<keyword evidence="11" id="KW-0664">Pyridoxine biosynthesis</keyword>
<dbReference type="PANTHER" id="PTHR21152">
    <property type="entry name" value="AMINOTRANSFERASE CLASS V"/>
    <property type="match status" value="1"/>
</dbReference>
<dbReference type="InterPro" id="IPR015422">
    <property type="entry name" value="PyrdxlP-dep_Trfase_small"/>
</dbReference>
<evidence type="ECO:0000256" key="2">
    <source>
        <dbReference type="ARBA" id="ARBA00003483"/>
    </source>
</evidence>
<dbReference type="GO" id="GO:0008615">
    <property type="term" value="P:pyridoxine biosynthetic process"/>
    <property type="evidence" value="ECO:0007669"/>
    <property type="project" value="UniProtKB-KW"/>
</dbReference>
<name>A0A426SNZ6_9MICO</name>
<dbReference type="InterPro" id="IPR000192">
    <property type="entry name" value="Aminotrans_V_dom"/>
</dbReference>
<dbReference type="UniPathway" id="UPA00135">
    <property type="reaction ID" value="UER00197"/>
</dbReference>
<keyword evidence="7 17" id="KW-0032">Aminotransferase</keyword>
<dbReference type="PIRSF" id="PIRSF000525">
    <property type="entry name" value="SerC"/>
    <property type="match status" value="1"/>
</dbReference>
<dbReference type="Proteomes" id="UP000274327">
    <property type="component" value="Unassembled WGS sequence"/>
</dbReference>
<dbReference type="InterPro" id="IPR022278">
    <property type="entry name" value="Pser_aminoTfrase"/>
</dbReference>
<protein>
    <recommendedName>
        <fullName evidence="5">phosphoserine transaminase</fullName>
        <ecNumber evidence="5">2.6.1.52</ecNumber>
    </recommendedName>
    <alternativeName>
        <fullName evidence="13">Phosphohydroxythreonine aminotransferase</fullName>
    </alternativeName>
</protein>
<dbReference type="AlphaFoldDB" id="A0A426SNZ6"/>
<keyword evidence="9 17" id="KW-0808">Transferase</keyword>
<keyword evidence="6" id="KW-0963">Cytoplasm</keyword>
<keyword evidence="18" id="KW-1185">Reference proteome</keyword>
<keyword evidence="12" id="KW-0718">Serine biosynthesis</keyword>
<dbReference type="GO" id="GO:0006564">
    <property type="term" value="P:L-serine biosynthetic process"/>
    <property type="evidence" value="ECO:0007669"/>
    <property type="project" value="UniProtKB-KW"/>
</dbReference>
<evidence type="ECO:0000256" key="9">
    <source>
        <dbReference type="ARBA" id="ARBA00022679"/>
    </source>
</evidence>
<comment type="pathway">
    <text evidence="3">Amino-acid biosynthesis; L-serine biosynthesis; L-serine from 3-phospho-D-glycerate: step 2/3.</text>
</comment>
<evidence type="ECO:0000256" key="10">
    <source>
        <dbReference type="ARBA" id="ARBA00022898"/>
    </source>
</evidence>
<proteinExistence type="inferred from homology"/>
<comment type="function">
    <text evidence="2">Catalyzes the reversible conversion of 3-phosphohydroxypyruvate to phosphoserine and of 3-hydroxy-2-oxo-4-phosphonooxybutanoate to phosphohydroxythreonine.</text>
</comment>
<dbReference type="Pfam" id="PF00266">
    <property type="entry name" value="Aminotran_5"/>
    <property type="match status" value="1"/>
</dbReference>
<evidence type="ECO:0000256" key="6">
    <source>
        <dbReference type="ARBA" id="ARBA00022490"/>
    </source>
</evidence>
<dbReference type="InterPro" id="IPR006272">
    <property type="entry name" value="Pser_aminoTfrase_mycobac"/>
</dbReference>
<evidence type="ECO:0000256" key="1">
    <source>
        <dbReference type="ARBA" id="ARBA00001933"/>
    </source>
</evidence>
<keyword evidence="8" id="KW-0028">Amino-acid biosynthesis</keyword>
<feature type="domain" description="Aminotransferase class V" evidence="16">
    <location>
        <begin position="32"/>
        <end position="343"/>
    </location>
</feature>